<comment type="similarity">
    <text evidence="2">Belongs to the complex I subunit 2 family.</text>
</comment>
<evidence type="ECO:0000256" key="1">
    <source>
        <dbReference type="ARBA" id="ARBA00004141"/>
    </source>
</evidence>
<dbReference type="EC" id="7.1.1.2" evidence="3"/>
<dbReference type="EMBL" id="ML995552">
    <property type="protein sequence ID" value="KAF2135786.1"/>
    <property type="molecule type" value="Genomic_DNA"/>
</dbReference>
<evidence type="ECO:0000313" key="13">
    <source>
        <dbReference type="Proteomes" id="UP000799438"/>
    </source>
</evidence>
<feature type="transmembrane region" description="Helical" evidence="10">
    <location>
        <begin position="348"/>
        <end position="367"/>
    </location>
</feature>
<name>A0A6A6AW08_9PEZI</name>
<evidence type="ECO:0000256" key="9">
    <source>
        <dbReference type="ARBA" id="ARBA00049551"/>
    </source>
</evidence>
<dbReference type="InterPro" id="IPR001750">
    <property type="entry name" value="ND/Mrp_TM"/>
</dbReference>
<evidence type="ECO:0000256" key="8">
    <source>
        <dbReference type="ARBA" id="ARBA00031028"/>
    </source>
</evidence>
<evidence type="ECO:0000256" key="10">
    <source>
        <dbReference type="SAM" id="Phobius"/>
    </source>
</evidence>
<protein>
    <recommendedName>
        <fullName evidence="4">NADH-ubiquinone oxidoreductase chain 2</fullName>
        <ecNumber evidence="3">7.1.1.2</ecNumber>
    </recommendedName>
    <alternativeName>
        <fullName evidence="8">NADH dehydrogenase subunit 2</fullName>
    </alternativeName>
</protein>
<organism evidence="12 13">
    <name type="scientific">Aplosporella prunicola CBS 121167</name>
    <dbReference type="NCBI Taxonomy" id="1176127"/>
    <lineage>
        <taxon>Eukaryota</taxon>
        <taxon>Fungi</taxon>
        <taxon>Dikarya</taxon>
        <taxon>Ascomycota</taxon>
        <taxon>Pezizomycotina</taxon>
        <taxon>Dothideomycetes</taxon>
        <taxon>Dothideomycetes incertae sedis</taxon>
        <taxon>Botryosphaeriales</taxon>
        <taxon>Aplosporellaceae</taxon>
        <taxon>Aplosporella</taxon>
    </lineage>
</organism>
<dbReference type="AlphaFoldDB" id="A0A6A6AW08"/>
<feature type="transmembrane region" description="Helical" evidence="10">
    <location>
        <begin position="81"/>
        <end position="104"/>
    </location>
</feature>
<accession>A0A6A6AW08</accession>
<sequence>MNLENDQYQEENVQTVYLKEIQFGFTNISVSLFLLSITSIILGLNSFYNYENIVNSSNNNTISEKNLLKIKKKNLILEHPLIVVFIITGSFFLITSGDLISLFLALELQSYGLNSETSTKAGLIYFLLGGLSSAIILLGQSLIYANSANTNLDGLYILTAIQTSFNTNDLNLEINYAMVIMSVGFLFKVNVYDYVPTLITLFISLIPKISILILFLEFVYFTVSSIISMVIGSVLGISQYRIKRILAYSTISHLGFILLGLTIIQIESIQGFFFYLIQYIFTNLNGFIILITIDKLKTEINLKELENSPIQIIKQLRGLYKKNIILALSLRVPPLIGFFAKQMILSAALDKGFLFLVIIAIISSVITNDELKINSYMSIIISLLTIISFIFIVIPDELLR</sequence>
<gene>
    <name evidence="12" type="ORF">K452DRAFT_330038</name>
</gene>
<keyword evidence="13" id="KW-1185">Reference proteome</keyword>
<comment type="subcellular location">
    <subcellularLocation>
        <location evidence="1">Membrane</location>
        <topology evidence="1">Multi-pass membrane protein</topology>
    </subcellularLocation>
</comment>
<feature type="transmembrane region" description="Helical" evidence="10">
    <location>
        <begin position="373"/>
        <end position="394"/>
    </location>
</feature>
<feature type="transmembrane region" description="Helical" evidence="10">
    <location>
        <begin position="245"/>
        <end position="266"/>
    </location>
</feature>
<dbReference type="PANTHER" id="PTHR22773">
    <property type="entry name" value="NADH DEHYDROGENASE"/>
    <property type="match status" value="1"/>
</dbReference>
<feature type="domain" description="NADH:quinone oxidoreductase/Mrp antiporter transmembrane" evidence="11">
    <location>
        <begin position="96"/>
        <end position="367"/>
    </location>
</feature>
<evidence type="ECO:0000256" key="7">
    <source>
        <dbReference type="ARBA" id="ARBA00023136"/>
    </source>
</evidence>
<evidence type="ECO:0000259" key="11">
    <source>
        <dbReference type="Pfam" id="PF00361"/>
    </source>
</evidence>
<dbReference type="GO" id="GO:0008137">
    <property type="term" value="F:NADH dehydrogenase (ubiquinone) activity"/>
    <property type="evidence" value="ECO:0007669"/>
    <property type="project" value="UniProtKB-EC"/>
</dbReference>
<keyword evidence="7 10" id="KW-0472">Membrane</keyword>
<dbReference type="OrthoDB" id="4092844at2759"/>
<evidence type="ECO:0000256" key="2">
    <source>
        <dbReference type="ARBA" id="ARBA00007012"/>
    </source>
</evidence>
<feature type="transmembrane region" description="Helical" evidence="10">
    <location>
        <begin position="219"/>
        <end position="238"/>
    </location>
</feature>
<dbReference type="Proteomes" id="UP000799438">
    <property type="component" value="Unassembled WGS sequence"/>
</dbReference>
<keyword evidence="6 10" id="KW-1133">Transmembrane helix</keyword>
<dbReference type="Pfam" id="PF00361">
    <property type="entry name" value="Proton_antipo_M"/>
    <property type="match status" value="1"/>
</dbReference>
<feature type="transmembrane region" description="Helical" evidence="10">
    <location>
        <begin position="191"/>
        <end position="213"/>
    </location>
</feature>
<feature type="transmembrane region" description="Helical" evidence="10">
    <location>
        <begin position="272"/>
        <end position="293"/>
    </location>
</feature>
<evidence type="ECO:0000256" key="4">
    <source>
        <dbReference type="ARBA" id="ARBA00021008"/>
    </source>
</evidence>
<evidence type="ECO:0000256" key="6">
    <source>
        <dbReference type="ARBA" id="ARBA00022989"/>
    </source>
</evidence>
<keyword evidence="5 10" id="KW-0812">Transmembrane</keyword>
<feature type="transmembrane region" description="Helical" evidence="10">
    <location>
        <begin position="124"/>
        <end position="145"/>
    </location>
</feature>
<evidence type="ECO:0000256" key="3">
    <source>
        <dbReference type="ARBA" id="ARBA00012944"/>
    </source>
</evidence>
<comment type="catalytic activity">
    <reaction evidence="9">
        <text>a ubiquinone + NADH + 5 H(+)(in) = a ubiquinol + NAD(+) + 4 H(+)(out)</text>
        <dbReference type="Rhea" id="RHEA:29091"/>
        <dbReference type="Rhea" id="RHEA-COMP:9565"/>
        <dbReference type="Rhea" id="RHEA-COMP:9566"/>
        <dbReference type="ChEBI" id="CHEBI:15378"/>
        <dbReference type="ChEBI" id="CHEBI:16389"/>
        <dbReference type="ChEBI" id="CHEBI:17976"/>
        <dbReference type="ChEBI" id="CHEBI:57540"/>
        <dbReference type="ChEBI" id="CHEBI:57945"/>
        <dbReference type="EC" id="7.1.1.2"/>
    </reaction>
</comment>
<proteinExistence type="inferred from homology"/>
<dbReference type="GO" id="GO:0016020">
    <property type="term" value="C:membrane"/>
    <property type="evidence" value="ECO:0007669"/>
    <property type="project" value="UniProtKB-SubCell"/>
</dbReference>
<feature type="transmembrane region" description="Helical" evidence="10">
    <location>
        <begin position="28"/>
        <end position="48"/>
    </location>
</feature>
<evidence type="ECO:0000313" key="12">
    <source>
        <dbReference type="EMBL" id="KAF2135786.1"/>
    </source>
</evidence>
<reference evidence="12" key="1">
    <citation type="journal article" date="2020" name="Stud. Mycol.">
        <title>101 Dothideomycetes genomes: a test case for predicting lifestyles and emergence of pathogens.</title>
        <authorList>
            <person name="Haridas S."/>
            <person name="Albert R."/>
            <person name="Binder M."/>
            <person name="Bloem J."/>
            <person name="Labutti K."/>
            <person name="Salamov A."/>
            <person name="Andreopoulos B."/>
            <person name="Baker S."/>
            <person name="Barry K."/>
            <person name="Bills G."/>
            <person name="Bluhm B."/>
            <person name="Cannon C."/>
            <person name="Castanera R."/>
            <person name="Culley D."/>
            <person name="Daum C."/>
            <person name="Ezra D."/>
            <person name="Gonzalez J."/>
            <person name="Henrissat B."/>
            <person name="Kuo A."/>
            <person name="Liang C."/>
            <person name="Lipzen A."/>
            <person name="Lutzoni F."/>
            <person name="Magnuson J."/>
            <person name="Mondo S."/>
            <person name="Nolan M."/>
            <person name="Ohm R."/>
            <person name="Pangilinan J."/>
            <person name="Park H.-J."/>
            <person name="Ramirez L."/>
            <person name="Alfaro M."/>
            <person name="Sun H."/>
            <person name="Tritt A."/>
            <person name="Yoshinaga Y."/>
            <person name="Zwiers L.-H."/>
            <person name="Turgeon B."/>
            <person name="Goodwin S."/>
            <person name="Spatafora J."/>
            <person name="Crous P."/>
            <person name="Grigoriev I."/>
        </authorList>
    </citation>
    <scope>NUCLEOTIDE SEQUENCE</scope>
    <source>
        <strain evidence="12">CBS 121167</strain>
    </source>
</reference>
<evidence type="ECO:0000256" key="5">
    <source>
        <dbReference type="ARBA" id="ARBA00022692"/>
    </source>
</evidence>
<dbReference type="GeneID" id="54302587"/>
<dbReference type="RefSeq" id="XP_033391504.1">
    <property type="nucleotide sequence ID" value="XM_033545092.1"/>
</dbReference>